<evidence type="ECO:0000313" key="1">
    <source>
        <dbReference type="EMBL" id="CAH1602338.1"/>
    </source>
</evidence>
<comment type="caution">
    <text evidence="1">The sequence shown here is derived from an EMBL/GenBank/DDBJ whole genome shotgun (WGS) entry which is preliminary data.</text>
</comment>
<dbReference type="AlphaFoldDB" id="A0AAU9QUL6"/>
<organism evidence="1 2">
    <name type="scientific">Vibrio jasicida</name>
    <dbReference type="NCBI Taxonomy" id="766224"/>
    <lineage>
        <taxon>Bacteria</taxon>
        <taxon>Pseudomonadati</taxon>
        <taxon>Pseudomonadota</taxon>
        <taxon>Gammaproteobacteria</taxon>
        <taxon>Vibrionales</taxon>
        <taxon>Vibrionaceae</taxon>
        <taxon>Vibrio</taxon>
    </lineage>
</organism>
<reference evidence="1" key="1">
    <citation type="submission" date="2022-01" db="EMBL/GenBank/DDBJ databases">
        <authorList>
            <person name="Lagorce A."/>
        </authorList>
    </citation>
    <scope>NUCLEOTIDE SEQUENCE</scope>
    <source>
        <strain evidence="1">Th15_F1_A12</strain>
    </source>
</reference>
<evidence type="ECO:0000313" key="2">
    <source>
        <dbReference type="Proteomes" id="UP001295462"/>
    </source>
</evidence>
<proteinExistence type="predicted"/>
<accession>A0AAU9QUL6</accession>
<sequence length="64" mass="7519">MGLHQETSKSLCLVWRGLSRDWYWYLSTIDQVQLGPVELSNSPPYQTQNRRHKKARVELGLLSF</sequence>
<protein>
    <submittedName>
        <fullName evidence="1">Uncharacterized protein</fullName>
    </submittedName>
</protein>
<dbReference type="Proteomes" id="UP001295462">
    <property type="component" value="Unassembled WGS sequence"/>
</dbReference>
<name>A0AAU9QUL6_9VIBR</name>
<gene>
    <name evidence="1" type="ORF">THF1A12_570002</name>
</gene>
<dbReference type="EMBL" id="CAKMUD010000113">
    <property type="protein sequence ID" value="CAH1602338.1"/>
    <property type="molecule type" value="Genomic_DNA"/>
</dbReference>